<dbReference type="PANTHER" id="PTHR10134">
    <property type="entry name" value="CYTOCHROME B-C1 COMPLEX SUBUNIT RIESKE, MITOCHONDRIAL"/>
    <property type="match status" value="1"/>
</dbReference>
<keyword evidence="7" id="KW-1015">Disulfide bond</keyword>
<dbReference type="CDD" id="cd03467">
    <property type="entry name" value="Rieske"/>
    <property type="match status" value="1"/>
</dbReference>
<keyword evidence="3" id="KW-0001">2Fe-2S</keyword>
<protein>
    <recommendedName>
        <fullName evidence="2">Cytochrome bc1 complex Rieske iron-sulfur subunit</fullName>
    </recommendedName>
    <alternativeName>
        <fullName evidence="8">Cytochrome bc1 reductase complex subunit QcrA</fullName>
    </alternativeName>
</protein>
<dbReference type="SUPFAM" id="SSF50022">
    <property type="entry name" value="ISP domain"/>
    <property type="match status" value="1"/>
</dbReference>
<dbReference type="GO" id="GO:0016020">
    <property type="term" value="C:membrane"/>
    <property type="evidence" value="ECO:0007669"/>
    <property type="project" value="InterPro"/>
</dbReference>
<keyword evidence="4" id="KW-0479">Metal-binding</keyword>
<dbReference type="OrthoDB" id="25106at2"/>
<sequence>MLCGLAVALVAPGALAVACSSDDSGNTGGSSGGSGGGSGSSQSGASGGASTSTPLADIPDGGGLLIDTEDGGKALLVRNGEEVKAFNAACTHQGTIVRAPENGISVCPSHGSEFDTSGAAVKGPATKPLAELPVTVEGDQVTLA</sequence>
<dbReference type="GO" id="GO:0004497">
    <property type="term" value="F:monooxygenase activity"/>
    <property type="evidence" value="ECO:0007669"/>
    <property type="project" value="UniProtKB-ARBA"/>
</dbReference>
<keyword evidence="6" id="KW-0411">Iron-sulfur</keyword>
<comment type="function">
    <text evidence="1">Iron-sulfur subunit of the cytochrome bc1 complex, an essential component of the respiratory electron transport chain required for ATP synthesis. The bc1 complex catalyzes the oxidation of menaquinol and the reduction of cytochrome c in the respiratory chain. The bc1 complex operates through a Q-cycle mechanism that couples electron transfer to generation of the proton gradient that drives ATP synthesis.</text>
</comment>
<feature type="domain" description="Rieske" evidence="12">
    <location>
        <begin position="50"/>
        <end position="143"/>
    </location>
</feature>
<comment type="cofactor">
    <cofactor evidence="9">
        <name>[2Fe-2S] cluster</name>
        <dbReference type="ChEBI" id="CHEBI:190135"/>
    </cofactor>
</comment>
<dbReference type="Proteomes" id="UP000185596">
    <property type="component" value="Unassembled WGS sequence"/>
</dbReference>
<dbReference type="AlphaFoldDB" id="A0A1Q8CZ94"/>
<evidence type="ECO:0000256" key="8">
    <source>
        <dbReference type="ARBA" id="ARBA00029586"/>
    </source>
</evidence>
<evidence type="ECO:0000259" key="12">
    <source>
        <dbReference type="PROSITE" id="PS51296"/>
    </source>
</evidence>
<dbReference type="PROSITE" id="PS51296">
    <property type="entry name" value="RIESKE"/>
    <property type="match status" value="1"/>
</dbReference>
<evidence type="ECO:0000256" key="3">
    <source>
        <dbReference type="ARBA" id="ARBA00022714"/>
    </source>
</evidence>
<accession>A0A1Q8CZ94</accession>
<evidence type="ECO:0000256" key="7">
    <source>
        <dbReference type="ARBA" id="ARBA00023157"/>
    </source>
</evidence>
<dbReference type="InterPro" id="IPR005805">
    <property type="entry name" value="Rieske_Fe-S_prot_C"/>
</dbReference>
<evidence type="ECO:0000313" key="14">
    <source>
        <dbReference type="Proteomes" id="UP000185596"/>
    </source>
</evidence>
<evidence type="ECO:0000313" key="13">
    <source>
        <dbReference type="EMBL" id="OLF19656.1"/>
    </source>
</evidence>
<dbReference type="InterPro" id="IPR017941">
    <property type="entry name" value="Rieske_2Fe-2S"/>
</dbReference>
<evidence type="ECO:0000256" key="5">
    <source>
        <dbReference type="ARBA" id="ARBA00023004"/>
    </source>
</evidence>
<feature type="compositionally biased region" description="Low complexity" evidence="10">
    <location>
        <begin position="40"/>
        <end position="52"/>
    </location>
</feature>
<evidence type="ECO:0000256" key="2">
    <source>
        <dbReference type="ARBA" id="ARBA00015816"/>
    </source>
</evidence>
<dbReference type="GO" id="GO:0046872">
    <property type="term" value="F:metal ion binding"/>
    <property type="evidence" value="ECO:0007669"/>
    <property type="project" value="UniProtKB-KW"/>
</dbReference>
<dbReference type="GO" id="GO:0051537">
    <property type="term" value="F:2 iron, 2 sulfur cluster binding"/>
    <property type="evidence" value="ECO:0007669"/>
    <property type="project" value="UniProtKB-KW"/>
</dbReference>
<feature type="compositionally biased region" description="Gly residues" evidence="10">
    <location>
        <begin position="26"/>
        <end position="39"/>
    </location>
</feature>
<gene>
    <name evidence="13" type="ORF">BU204_00925</name>
</gene>
<feature type="signal peptide" evidence="11">
    <location>
        <begin position="1"/>
        <end position="16"/>
    </location>
</feature>
<evidence type="ECO:0000256" key="9">
    <source>
        <dbReference type="ARBA" id="ARBA00034078"/>
    </source>
</evidence>
<keyword evidence="14" id="KW-1185">Reference proteome</keyword>
<keyword evidence="11" id="KW-0732">Signal</keyword>
<feature type="region of interest" description="Disordered" evidence="10">
    <location>
        <begin position="21"/>
        <end position="64"/>
    </location>
</feature>
<dbReference type="Pfam" id="PF00355">
    <property type="entry name" value="Rieske"/>
    <property type="match status" value="1"/>
</dbReference>
<dbReference type="STRING" id="1912961.BU204_00925"/>
<dbReference type="InterPro" id="IPR036922">
    <property type="entry name" value="Rieske_2Fe-2S_sf"/>
</dbReference>
<evidence type="ECO:0000256" key="6">
    <source>
        <dbReference type="ARBA" id="ARBA00023014"/>
    </source>
</evidence>
<dbReference type="Gene3D" id="2.102.10.10">
    <property type="entry name" value="Rieske [2Fe-2S] iron-sulphur domain"/>
    <property type="match status" value="1"/>
</dbReference>
<name>A0A1Q8CZ94_9PSEU</name>
<reference evidence="13 14" key="1">
    <citation type="submission" date="2016-12" db="EMBL/GenBank/DDBJ databases">
        <title>The draft genome sequence of Actinophytocola sp. 11-183.</title>
        <authorList>
            <person name="Wang W."/>
            <person name="Yuan L."/>
        </authorList>
    </citation>
    <scope>NUCLEOTIDE SEQUENCE [LARGE SCALE GENOMIC DNA]</scope>
    <source>
        <strain evidence="13 14">11-183</strain>
    </source>
</reference>
<evidence type="ECO:0000256" key="1">
    <source>
        <dbReference type="ARBA" id="ARBA00002494"/>
    </source>
</evidence>
<evidence type="ECO:0000256" key="4">
    <source>
        <dbReference type="ARBA" id="ARBA00022723"/>
    </source>
</evidence>
<evidence type="ECO:0000256" key="11">
    <source>
        <dbReference type="SAM" id="SignalP"/>
    </source>
</evidence>
<feature type="chain" id="PRO_5038575390" description="Cytochrome bc1 complex Rieske iron-sulfur subunit" evidence="11">
    <location>
        <begin position="17"/>
        <end position="144"/>
    </location>
</feature>
<dbReference type="PRINTS" id="PR00162">
    <property type="entry name" value="RIESKE"/>
</dbReference>
<evidence type="ECO:0000256" key="10">
    <source>
        <dbReference type="SAM" id="MobiDB-lite"/>
    </source>
</evidence>
<dbReference type="InterPro" id="IPR014349">
    <property type="entry name" value="Rieske_Fe-S_prot"/>
</dbReference>
<comment type="caution">
    <text evidence="13">The sequence shown here is derived from an EMBL/GenBank/DDBJ whole genome shotgun (WGS) entry which is preliminary data.</text>
</comment>
<proteinExistence type="predicted"/>
<organism evidence="13 14">
    <name type="scientific">Actinophytocola xanthii</name>
    <dbReference type="NCBI Taxonomy" id="1912961"/>
    <lineage>
        <taxon>Bacteria</taxon>
        <taxon>Bacillati</taxon>
        <taxon>Actinomycetota</taxon>
        <taxon>Actinomycetes</taxon>
        <taxon>Pseudonocardiales</taxon>
        <taxon>Pseudonocardiaceae</taxon>
    </lineage>
</organism>
<keyword evidence="5" id="KW-0408">Iron</keyword>
<dbReference type="GO" id="GO:0016705">
    <property type="term" value="F:oxidoreductase activity, acting on paired donors, with incorporation or reduction of molecular oxygen"/>
    <property type="evidence" value="ECO:0007669"/>
    <property type="project" value="UniProtKB-ARBA"/>
</dbReference>
<dbReference type="EMBL" id="MSIE01000001">
    <property type="protein sequence ID" value="OLF19656.1"/>
    <property type="molecule type" value="Genomic_DNA"/>
</dbReference>